<reference evidence="3" key="1">
    <citation type="submission" date="2012-12" db="EMBL/GenBank/DDBJ databases">
        <authorList>
            <person name="Hellsten U."/>
            <person name="Grimwood J."/>
            <person name="Chapman J.A."/>
            <person name="Shapiro H."/>
            <person name="Aerts A."/>
            <person name="Otillar R.P."/>
            <person name="Terry A.Y."/>
            <person name="Boore J.L."/>
            <person name="Simakov O."/>
            <person name="Marletaz F."/>
            <person name="Cho S.-J."/>
            <person name="Edsinger-Gonzales E."/>
            <person name="Havlak P."/>
            <person name="Kuo D.-H."/>
            <person name="Larsson T."/>
            <person name="Lv J."/>
            <person name="Arendt D."/>
            <person name="Savage R."/>
            <person name="Osoegawa K."/>
            <person name="de Jong P."/>
            <person name="Lindberg D.R."/>
            <person name="Seaver E.C."/>
            <person name="Weisblat D.A."/>
            <person name="Putnam N.H."/>
            <person name="Grigoriev I.V."/>
            <person name="Rokhsar D.S."/>
        </authorList>
    </citation>
    <scope>NUCLEOTIDE SEQUENCE</scope>
    <source>
        <strain evidence="3">I ESC-2004</strain>
    </source>
</reference>
<dbReference type="HOGENOM" id="CLU_1333059_0_0_1"/>
<dbReference type="AlphaFoldDB" id="R7TY61"/>
<dbReference type="EMBL" id="AMQN01010432">
    <property type="status" value="NOT_ANNOTATED_CDS"/>
    <property type="molecule type" value="Genomic_DNA"/>
</dbReference>
<evidence type="ECO:0000313" key="3">
    <source>
        <dbReference type="Proteomes" id="UP000014760"/>
    </source>
</evidence>
<protein>
    <submittedName>
        <fullName evidence="1 2">Uncharacterized protein</fullName>
    </submittedName>
</protein>
<reference evidence="1 3" key="2">
    <citation type="journal article" date="2013" name="Nature">
        <title>Insights into bilaterian evolution from three spiralian genomes.</title>
        <authorList>
            <person name="Simakov O."/>
            <person name="Marletaz F."/>
            <person name="Cho S.J."/>
            <person name="Edsinger-Gonzales E."/>
            <person name="Havlak P."/>
            <person name="Hellsten U."/>
            <person name="Kuo D.H."/>
            <person name="Larsson T."/>
            <person name="Lv J."/>
            <person name="Arendt D."/>
            <person name="Savage R."/>
            <person name="Osoegawa K."/>
            <person name="de Jong P."/>
            <person name="Grimwood J."/>
            <person name="Chapman J.A."/>
            <person name="Shapiro H."/>
            <person name="Aerts A."/>
            <person name="Otillar R.P."/>
            <person name="Terry A.Y."/>
            <person name="Boore J.L."/>
            <person name="Grigoriev I.V."/>
            <person name="Lindberg D.R."/>
            <person name="Seaver E.C."/>
            <person name="Weisblat D.A."/>
            <person name="Putnam N.H."/>
            <person name="Rokhsar D.S."/>
        </authorList>
    </citation>
    <scope>NUCLEOTIDE SEQUENCE</scope>
    <source>
        <strain evidence="1 3">I ESC-2004</strain>
    </source>
</reference>
<dbReference type="Proteomes" id="UP000014760">
    <property type="component" value="Unassembled WGS sequence"/>
</dbReference>
<name>R7TY61_CAPTE</name>
<evidence type="ECO:0000313" key="1">
    <source>
        <dbReference type="EMBL" id="ELT98577.1"/>
    </source>
</evidence>
<proteinExistence type="predicted"/>
<dbReference type="EnsemblMetazoa" id="CapteT209000">
    <property type="protein sequence ID" value="CapteP209000"/>
    <property type="gene ID" value="CapteG209000"/>
</dbReference>
<dbReference type="EMBL" id="KB307802">
    <property type="protein sequence ID" value="ELT98577.1"/>
    <property type="molecule type" value="Genomic_DNA"/>
</dbReference>
<evidence type="ECO:0000313" key="2">
    <source>
        <dbReference type="EnsemblMetazoa" id="CapteP209000"/>
    </source>
</evidence>
<organism evidence="1">
    <name type="scientific">Capitella teleta</name>
    <name type="common">Polychaete worm</name>
    <dbReference type="NCBI Taxonomy" id="283909"/>
    <lineage>
        <taxon>Eukaryota</taxon>
        <taxon>Metazoa</taxon>
        <taxon>Spiralia</taxon>
        <taxon>Lophotrochozoa</taxon>
        <taxon>Annelida</taxon>
        <taxon>Polychaeta</taxon>
        <taxon>Sedentaria</taxon>
        <taxon>Scolecida</taxon>
        <taxon>Capitellidae</taxon>
        <taxon>Capitella</taxon>
    </lineage>
</organism>
<sequence>MFMTLSASRHQRSLRLLFLRPLGMLFLDAVCSAPLTRSLLPVVANAGLFIGVFVRFLGPLALDWCNLLIAYQNVVGRGHTWLSGHARGPLARELHARCVKMGAASLLGKGEDKEDMFTKIGPVGLAVQSIPMVSLTSSGLRMRKDKMGSAEEARCSASSAASIRLSTMLSTSAITGGGDAAWGDETFGYGTHIRQHLANFIASVFR</sequence>
<accession>R7TY61</accession>
<keyword evidence="3" id="KW-1185">Reference proteome</keyword>
<gene>
    <name evidence="1" type="ORF">CAPTEDRAFT_209000</name>
</gene>
<reference evidence="2" key="3">
    <citation type="submission" date="2015-06" db="UniProtKB">
        <authorList>
            <consortium name="EnsemblMetazoa"/>
        </authorList>
    </citation>
    <scope>IDENTIFICATION</scope>
</reference>